<dbReference type="InterPro" id="IPR036097">
    <property type="entry name" value="HisK_dim/P_sf"/>
</dbReference>
<dbReference type="PANTHER" id="PTHR43047:SF64">
    <property type="entry name" value="HISTIDINE KINASE CONTAINING CHEY-HOMOLOGOUS RECEIVER DOMAIN AND PAS DOMAIN-RELATED"/>
    <property type="match status" value="1"/>
</dbReference>
<dbReference type="InterPro" id="IPR003594">
    <property type="entry name" value="HATPase_dom"/>
</dbReference>
<proteinExistence type="predicted"/>
<evidence type="ECO:0000259" key="15">
    <source>
        <dbReference type="PROSITE" id="PS50113"/>
    </source>
</evidence>
<dbReference type="InterPro" id="IPR000700">
    <property type="entry name" value="PAS-assoc_C"/>
</dbReference>
<dbReference type="InterPro" id="IPR003661">
    <property type="entry name" value="HisK_dim/P_dom"/>
</dbReference>
<dbReference type="Gene3D" id="3.40.50.2300">
    <property type="match status" value="1"/>
</dbReference>
<dbReference type="CDD" id="cd00082">
    <property type="entry name" value="HisKA"/>
    <property type="match status" value="1"/>
</dbReference>
<keyword evidence="3 11" id="KW-0597">Phosphoprotein</keyword>
<evidence type="ECO:0000313" key="16">
    <source>
        <dbReference type="EMBL" id="PPE65019.1"/>
    </source>
</evidence>
<protein>
    <recommendedName>
        <fullName evidence="10">Virulence sensor protein BvgS</fullName>
        <ecNumber evidence="2">2.7.13.3</ecNumber>
    </recommendedName>
</protein>
<dbReference type="SUPFAM" id="SSF52172">
    <property type="entry name" value="CheY-like"/>
    <property type="match status" value="1"/>
</dbReference>
<keyword evidence="7" id="KW-0902">Two-component regulatory system</keyword>
<dbReference type="Pfam" id="PF08448">
    <property type="entry name" value="PAS_4"/>
    <property type="match status" value="2"/>
</dbReference>
<dbReference type="SUPFAM" id="SSF55785">
    <property type="entry name" value="PYP-like sensor domain (PAS domain)"/>
    <property type="match status" value="2"/>
</dbReference>
<dbReference type="CDD" id="cd17546">
    <property type="entry name" value="REC_hyHK_CKI1_RcsC-like"/>
    <property type="match status" value="1"/>
</dbReference>
<dbReference type="PROSITE" id="PS50110">
    <property type="entry name" value="RESPONSE_REGULATORY"/>
    <property type="match status" value="1"/>
</dbReference>
<comment type="function">
    <text evidence="9">Member of the two-component regulatory system BvgS/BvgA. Phosphorylates BvgA via a four-step phosphorelay in response to environmental signals.</text>
</comment>
<evidence type="ECO:0000256" key="11">
    <source>
        <dbReference type="PROSITE-ProRule" id="PRU00169"/>
    </source>
</evidence>
<evidence type="ECO:0000256" key="8">
    <source>
        <dbReference type="ARBA" id="ARBA00023026"/>
    </source>
</evidence>
<dbReference type="SMART" id="SM00086">
    <property type="entry name" value="PAC"/>
    <property type="match status" value="2"/>
</dbReference>
<dbReference type="GO" id="GO:0000155">
    <property type="term" value="F:phosphorelay sensor kinase activity"/>
    <property type="evidence" value="ECO:0007669"/>
    <property type="project" value="InterPro"/>
</dbReference>
<dbReference type="PROSITE" id="PS50109">
    <property type="entry name" value="HIS_KIN"/>
    <property type="match status" value="1"/>
</dbReference>
<dbReference type="EMBL" id="PSNX01000018">
    <property type="protein sequence ID" value="PPE65019.1"/>
    <property type="molecule type" value="Genomic_DNA"/>
</dbReference>
<dbReference type="InterPro" id="IPR001789">
    <property type="entry name" value="Sig_transdc_resp-reg_receiver"/>
</dbReference>
<evidence type="ECO:0000256" key="2">
    <source>
        <dbReference type="ARBA" id="ARBA00012438"/>
    </source>
</evidence>
<dbReference type="SMART" id="SM00091">
    <property type="entry name" value="PAS"/>
    <property type="match status" value="2"/>
</dbReference>
<dbReference type="NCBIfam" id="TIGR00229">
    <property type="entry name" value="sensory_box"/>
    <property type="match status" value="2"/>
</dbReference>
<dbReference type="InterPro" id="IPR005467">
    <property type="entry name" value="His_kinase_dom"/>
</dbReference>
<accession>A0A2S5SQN8</accession>
<dbReference type="Gene3D" id="3.30.450.20">
    <property type="entry name" value="PAS domain"/>
    <property type="match status" value="2"/>
</dbReference>
<evidence type="ECO:0000259" key="14">
    <source>
        <dbReference type="PROSITE" id="PS50112"/>
    </source>
</evidence>
<organism evidence="16 17">
    <name type="scientific">Caldimonas caldifontis</name>
    <dbReference type="NCBI Taxonomy" id="1452508"/>
    <lineage>
        <taxon>Bacteria</taxon>
        <taxon>Pseudomonadati</taxon>
        <taxon>Pseudomonadota</taxon>
        <taxon>Betaproteobacteria</taxon>
        <taxon>Burkholderiales</taxon>
        <taxon>Sphaerotilaceae</taxon>
        <taxon>Caldimonas</taxon>
    </lineage>
</organism>
<evidence type="ECO:0000256" key="6">
    <source>
        <dbReference type="ARBA" id="ARBA00022777"/>
    </source>
</evidence>
<keyword evidence="6" id="KW-0418">Kinase</keyword>
<dbReference type="Gene3D" id="3.30.565.10">
    <property type="entry name" value="Histidine kinase-like ATPase, C-terminal domain"/>
    <property type="match status" value="1"/>
</dbReference>
<dbReference type="SUPFAM" id="SSF55874">
    <property type="entry name" value="ATPase domain of HSP90 chaperone/DNA topoisomerase II/histidine kinase"/>
    <property type="match status" value="1"/>
</dbReference>
<dbReference type="CDD" id="cd16922">
    <property type="entry name" value="HATPase_EvgS-ArcB-TorS-like"/>
    <property type="match status" value="1"/>
</dbReference>
<dbReference type="SMART" id="SM00388">
    <property type="entry name" value="HisKA"/>
    <property type="match status" value="1"/>
</dbReference>
<evidence type="ECO:0000256" key="4">
    <source>
        <dbReference type="ARBA" id="ARBA00022679"/>
    </source>
</evidence>
<feature type="domain" description="PAS" evidence="14">
    <location>
        <begin position="54"/>
        <end position="125"/>
    </location>
</feature>
<name>A0A2S5SQN8_9BURK</name>
<dbReference type="Pfam" id="PF00072">
    <property type="entry name" value="Response_reg"/>
    <property type="match status" value="1"/>
</dbReference>
<dbReference type="Pfam" id="PF00512">
    <property type="entry name" value="HisKA"/>
    <property type="match status" value="1"/>
</dbReference>
<feature type="domain" description="PAC" evidence="15">
    <location>
        <begin position="245"/>
        <end position="300"/>
    </location>
</feature>
<dbReference type="PRINTS" id="PR00344">
    <property type="entry name" value="BCTRLSENSOR"/>
</dbReference>
<dbReference type="EC" id="2.7.13.3" evidence="2"/>
<feature type="domain" description="Histidine kinase" evidence="12">
    <location>
        <begin position="318"/>
        <end position="536"/>
    </location>
</feature>
<comment type="catalytic activity">
    <reaction evidence="1">
        <text>ATP + protein L-histidine = ADP + protein N-phospho-L-histidine.</text>
        <dbReference type="EC" id="2.7.13.3"/>
    </reaction>
</comment>
<dbReference type="AlphaFoldDB" id="A0A2S5SQN8"/>
<evidence type="ECO:0000259" key="13">
    <source>
        <dbReference type="PROSITE" id="PS50110"/>
    </source>
</evidence>
<feature type="modified residue" description="4-aspartylphosphate" evidence="11">
    <location>
        <position position="609"/>
    </location>
</feature>
<evidence type="ECO:0000256" key="10">
    <source>
        <dbReference type="ARBA" id="ARBA00070152"/>
    </source>
</evidence>
<dbReference type="SUPFAM" id="SSF47384">
    <property type="entry name" value="Homodimeric domain of signal transducing histidine kinase"/>
    <property type="match status" value="1"/>
</dbReference>
<evidence type="ECO:0000259" key="12">
    <source>
        <dbReference type="PROSITE" id="PS50109"/>
    </source>
</evidence>
<dbReference type="PANTHER" id="PTHR43047">
    <property type="entry name" value="TWO-COMPONENT HISTIDINE PROTEIN KINASE"/>
    <property type="match status" value="1"/>
</dbReference>
<keyword evidence="17" id="KW-1185">Reference proteome</keyword>
<dbReference type="InterPro" id="IPR036890">
    <property type="entry name" value="HATPase_C_sf"/>
</dbReference>
<evidence type="ECO:0000256" key="3">
    <source>
        <dbReference type="ARBA" id="ARBA00022553"/>
    </source>
</evidence>
<dbReference type="FunFam" id="3.30.565.10:FF:000010">
    <property type="entry name" value="Sensor histidine kinase RcsC"/>
    <property type="match status" value="1"/>
</dbReference>
<dbReference type="InterPro" id="IPR011006">
    <property type="entry name" value="CheY-like_superfamily"/>
</dbReference>
<dbReference type="InterPro" id="IPR035965">
    <property type="entry name" value="PAS-like_dom_sf"/>
</dbReference>
<keyword evidence="8" id="KW-0843">Virulence</keyword>
<dbReference type="CDD" id="cd00130">
    <property type="entry name" value="PAS"/>
    <property type="match status" value="2"/>
</dbReference>
<feature type="domain" description="Response regulatory" evidence="13">
    <location>
        <begin position="558"/>
        <end position="676"/>
    </location>
</feature>
<dbReference type="InterPro" id="IPR004358">
    <property type="entry name" value="Sig_transdc_His_kin-like_C"/>
</dbReference>
<keyword evidence="5" id="KW-0732">Signal</keyword>
<reference evidence="16 17" key="1">
    <citation type="submission" date="2018-02" db="EMBL/GenBank/DDBJ databases">
        <title>Reclassifiation of [Polyangium] brachysporum DSM 7029 as Guopingzhaonella breviflexa gen. nov., sp. nov., a member of the family Comamonadaceae.</title>
        <authorList>
            <person name="Tang B."/>
        </authorList>
    </citation>
    <scope>NUCLEOTIDE SEQUENCE [LARGE SCALE GENOMIC DNA]</scope>
    <source>
        <strain evidence="16 17">BCRC 80649</strain>
    </source>
</reference>
<dbReference type="InterPro" id="IPR000014">
    <property type="entry name" value="PAS"/>
</dbReference>
<dbReference type="Proteomes" id="UP000238605">
    <property type="component" value="Unassembled WGS sequence"/>
</dbReference>
<dbReference type="InterPro" id="IPR001610">
    <property type="entry name" value="PAC"/>
</dbReference>
<dbReference type="SMART" id="SM00448">
    <property type="entry name" value="REC"/>
    <property type="match status" value="1"/>
</dbReference>
<evidence type="ECO:0000256" key="1">
    <source>
        <dbReference type="ARBA" id="ARBA00000085"/>
    </source>
</evidence>
<dbReference type="Pfam" id="PF02518">
    <property type="entry name" value="HATPase_c"/>
    <property type="match status" value="1"/>
</dbReference>
<dbReference type="Gene3D" id="1.10.287.130">
    <property type="match status" value="1"/>
</dbReference>
<dbReference type="InterPro" id="IPR013656">
    <property type="entry name" value="PAS_4"/>
</dbReference>
<evidence type="ECO:0000256" key="7">
    <source>
        <dbReference type="ARBA" id="ARBA00023012"/>
    </source>
</evidence>
<dbReference type="SMART" id="SM00387">
    <property type="entry name" value="HATPase_c"/>
    <property type="match status" value="1"/>
</dbReference>
<comment type="caution">
    <text evidence="16">The sequence shown here is derived from an EMBL/GenBank/DDBJ whole genome shotgun (WGS) entry which is preliminary data.</text>
</comment>
<dbReference type="PROSITE" id="PS50113">
    <property type="entry name" value="PAC"/>
    <property type="match status" value="2"/>
</dbReference>
<sequence length="680" mass="74793">MLAFGGLFLGAGTWTRWAGAVGVLGVASMLVTHVRALRHALREHEARVDELRASEALLAGLFEACPDVITVTDPDTGRYVMANPRFEEIIGYRVDEVVGRTVLELGLLPDQAERERLLREVRREGRIVNFPMRYRARDGRSVYTELSGTFFTVGEQSYLLVVSHDVTDRQRIEAEYRAIFDNASVGIALVRQGRLRQVNERFERMLGWAPGTLGGHPVRDIWPDDGAFRSAREDVRAAMAETRPLDFEWEMRRRDGSPFWARSRATVLAAAAGVNGEGPDTIWIVEDITEARQAAADLAAAKDQAEAASHAKSAFLANMSHEIRTPLHGVLGLAQLAAVPDVDPRRRDDYLQRLVESARALSAVISDVLDLSKIEAGRLTLEAIEFDPLEVLHSLQNSYAELARAKSLGFDFDVPAGLPPLVRADPVRLRQILGNFLSNALKFTDSGGIGLRVRPAGPQRWRFEVSDTGPGIDAALQDSLFEPFTQADDSTTRRYGGTGLGLSICRQLARLMGGEVGVRSEVGRGSVFWAELPMPEIPPHTVPQALPEPGEDDLRGARVLVVEDNPVNMMIAVSMLERWGVEVVQAQDGRQALEAVAQAGGRLDAVLMDVHMPDMSGYEATSHIRRQPGNARLPIIALTAAAMVSEQQRAREAGMDDFLAKPIDLRSLHATLRRWVRVGA</sequence>
<keyword evidence="4" id="KW-0808">Transferase</keyword>
<evidence type="ECO:0000256" key="9">
    <source>
        <dbReference type="ARBA" id="ARBA00058004"/>
    </source>
</evidence>
<evidence type="ECO:0000256" key="5">
    <source>
        <dbReference type="ARBA" id="ARBA00022729"/>
    </source>
</evidence>
<dbReference type="PROSITE" id="PS50112">
    <property type="entry name" value="PAS"/>
    <property type="match status" value="1"/>
</dbReference>
<evidence type="ECO:0000313" key="17">
    <source>
        <dbReference type="Proteomes" id="UP000238605"/>
    </source>
</evidence>
<feature type="domain" description="PAC" evidence="15">
    <location>
        <begin position="128"/>
        <end position="178"/>
    </location>
</feature>
<gene>
    <name evidence="16" type="ORF">C1704_16680</name>
</gene>